<dbReference type="OrthoDB" id="3352408at2759"/>
<comment type="catalytic activity">
    <reaction evidence="8">
        <text>Ca(2+)(in) + ATP + H2O = Ca(2+)(out) + ADP + phosphate + H(+)</text>
        <dbReference type="Rhea" id="RHEA:18105"/>
        <dbReference type="ChEBI" id="CHEBI:15377"/>
        <dbReference type="ChEBI" id="CHEBI:15378"/>
        <dbReference type="ChEBI" id="CHEBI:29108"/>
        <dbReference type="ChEBI" id="CHEBI:30616"/>
        <dbReference type="ChEBI" id="CHEBI:43474"/>
        <dbReference type="ChEBI" id="CHEBI:456216"/>
        <dbReference type="EC" id="7.2.2.10"/>
    </reaction>
</comment>
<dbReference type="Pfam" id="PF00690">
    <property type="entry name" value="Cation_ATPase_N"/>
    <property type="match status" value="1"/>
</dbReference>
<feature type="transmembrane region" description="Helical" evidence="8">
    <location>
        <begin position="893"/>
        <end position="910"/>
    </location>
</feature>
<keyword evidence="7 8" id="KW-0406">Ion transport</keyword>
<keyword evidence="8" id="KW-0547">Nucleotide-binding</keyword>
<comment type="similarity">
    <text evidence="8">Belongs to the cation transport ATPase (P-type) (TC 3.A.3) family.</text>
</comment>
<feature type="domain" description="Cation-transporting P-type ATPase N-terminal" evidence="11">
    <location>
        <begin position="45"/>
        <end position="111"/>
    </location>
</feature>
<feature type="transmembrane region" description="Helical" evidence="8">
    <location>
        <begin position="771"/>
        <end position="789"/>
    </location>
</feature>
<keyword evidence="3 8" id="KW-0109">Calcium transport</keyword>
<reference evidence="12" key="1">
    <citation type="submission" date="2021-01" db="EMBL/GenBank/DDBJ databases">
        <authorList>
            <consortium name="Genoscope - CEA"/>
            <person name="William W."/>
        </authorList>
    </citation>
    <scope>NUCLEOTIDE SEQUENCE</scope>
</reference>
<keyword evidence="13" id="KW-1185">Reference proteome</keyword>
<feature type="transmembrane region" description="Helical" evidence="8">
    <location>
        <begin position="102"/>
        <end position="120"/>
    </location>
</feature>
<dbReference type="GO" id="GO:0005886">
    <property type="term" value="C:plasma membrane"/>
    <property type="evidence" value="ECO:0007669"/>
    <property type="project" value="TreeGrafter"/>
</dbReference>
<dbReference type="GO" id="GO:0016887">
    <property type="term" value="F:ATP hydrolysis activity"/>
    <property type="evidence" value="ECO:0007669"/>
    <property type="project" value="InterPro"/>
</dbReference>
<feature type="transmembrane region" description="Helical" evidence="8">
    <location>
        <begin position="961"/>
        <end position="984"/>
    </location>
</feature>
<keyword evidence="4" id="KW-0479">Metal-binding</keyword>
<keyword evidence="8" id="KW-0067">ATP-binding</keyword>
<dbReference type="InterPro" id="IPR004014">
    <property type="entry name" value="ATPase_P-typ_cation-transptr_N"/>
</dbReference>
<evidence type="ECO:0000313" key="12">
    <source>
        <dbReference type="EMBL" id="CAD8079316.1"/>
    </source>
</evidence>
<dbReference type="InterPro" id="IPR006068">
    <property type="entry name" value="ATPase_P-typ_cation-transptr_C"/>
</dbReference>
<evidence type="ECO:0000256" key="5">
    <source>
        <dbReference type="ARBA" id="ARBA00022837"/>
    </source>
</evidence>
<accession>A0A8S1MQR7</accession>
<dbReference type="NCBIfam" id="TIGR01517">
    <property type="entry name" value="ATPase-IIB_Ca"/>
    <property type="match status" value="1"/>
</dbReference>
<dbReference type="EC" id="7.2.2.10" evidence="8"/>
<dbReference type="PANTHER" id="PTHR24093">
    <property type="entry name" value="CATION TRANSPORTING ATPASE"/>
    <property type="match status" value="1"/>
</dbReference>
<evidence type="ECO:0000259" key="10">
    <source>
        <dbReference type="Pfam" id="PF00689"/>
    </source>
</evidence>
<evidence type="ECO:0000313" key="13">
    <source>
        <dbReference type="Proteomes" id="UP000692954"/>
    </source>
</evidence>
<dbReference type="GO" id="GO:0046872">
    <property type="term" value="F:metal ion binding"/>
    <property type="evidence" value="ECO:0007669"/>
    <property type="project" value="UniProtKB-KW"/>
</dbReference>
<dbReference type="PANTHER" id="PTHR24093:SF369">
    <property type="entry name" value="CALCIUM-TRANSPORTING ATPASE"/>
    <property type="match status" value="1"/>
</dbReference>
<dbReference type="NCBIfam" id="TIGR01494">
    <property type="entry name" value="ATPase_P-type"/>
    <property type="match status" value="1"/>
</dbReference>
<feature type="transmembrane region" description="Helical" evidence="8">
    <location>
        <begin position="126"/>
        <end position="148"/>
    </location>
</feature>
<dbReference type="Pfam" id="PF00122">
    <property type="entry name" value="E1-E2_ATPase"/>
    <property type="match status" value="1"/>
</dbReference>
<name>A0A8S1MQR7_9CILI</name>
<evidence type="ECO:0000256" key="7">
    <source>
        <dbReference type="ARBA" id="ARBA00023065"/>
    </source>
</evidence>
<evidence type="ECO:0000259" key="11">
    <source>
        <dbReference type="Pfam" id="PF00690"/>
    </source>
</evidence>
<feature type="transmembrane region" description="Helical" evidence="8">
    <location>
        <begin position="930"/>
        <end position="949"/>
    </location>
</feature>
<dbReference type="Proteomes" id="UP000692954">
    <property type="component" value="Unassembled WGS sequence"/>
</dbReference>
<keyword evidence="8" id="KW-0472">Membrane</keyword>
<dbReference type="InterPro" id="IPR001757">
    <property type="entry name" value="P_typ_ATPase"/>
</dbReference>
<evidence type="ECO:0000256" key="2">
    <source>
        <dbReference type="ARBA" id="ARBA00022448"/>
    </source>
</evidence>
<dbReference type="Pfam" id="PF00689">
    <property type="entry name" value="Cation_ATPase_C"/>
    <property type="match status" value="1"/>
</dbReference>
<dbReference type="EMBL" id="CAJJDN010000039">
    <property type="protein sequence ID" value="CAD8079316.1"/>
    <property type="molecule type" value="Genomic_DNA"/>
</dbReference>
<feature type="domain" description="Cation-transporting P-type ATPase C-terminal" evidence="10">
    <location>
        <begin position="796"/>
        <end position="984"/>
    </location>
</feature>
<sequence length="1021" mass="117059">MASQLEDRQQGNFSDFGITAKELSNWFIQDNLRDGTSLQSLLRYGKIEGLMKILKTDRQNGLDDNNINDMELRRKNFGDNQAFIKKHKSFLDFMYENFQDQMLRFLCYIAIANIILGLWIEGQGCIDELAILIGVLIIVLVLAGNCYVKDQKFKRMDVIIKNRNVNVKRRGKTVSINIDKLVVGDIMIIDTGEKIPVDGIVIESSDLRVDESSINGESKLIKKNIPIIYQQNEKVSPFLISGSSIIEGIGKMLVLAVGEHSQLGFAKKLMNSEQQFDSILLQEKLNTLADQIGEYGLKTAIITFLVMIFHQFYDAIFNQYPLFSLSALKDLFNSFIFSITIIIVSVPEGLTLFLTTIFAYSIFKMKDQNNLLKQYSAFEAMGSINNICCGETGIFTDNKLNVTNLFIEDKDFNINKLDLQSININTLELLCESICINSMVSQLIDDVNTSEYRIDYIEYALIEMCYKFGYDYKQIRQKMSGKIIHKLPFGEQKIKMTTILDKGDGDQYKIYTKGAPEMLLDKCSHYINEQGKVVGITNDYKQKLNTIIQNYGQQQIKSILLLFRDVFKIEEFDHLQEQIDKSYTIIGLIGLQVQLKDEIINTVQQCNQAGVIVRLISGDNIDTAIAISKKVGILPQNYEYHKDCLTVMEGDNFKQMIEGLILDEQNELKIKNVQNFQKIIKDLRVLVRSSPEDKYCLITGLKQLENVVAMIGDQINDVQSLKKADAGLTMDISGTQVVKEAASIILLDNNFTSIITSMKWGRNLFDCLRKFLIFQITINIVTVLIASLGEIFLKESPLNNIQMLWISLIMDTIASIALATEPPSNQILLTDKPFNRMDNIITPEMIKTILCQATFQIFILFIILFYGDSIFNIQSSYRYNLIIKEYNPIYQQHYTIFFNIFIFLTIFNLFNVRRYKKIELNIFQGILDNYLFLCIILITIIVQIIIIQFGGRAIKVAPLDFTQHILCILIGMFSFEVGFLIKFIPNHYFQFLKIFKQQISVEEDQETIPLISDYQKNQIKA</sequence>
<keyword evidence="2 8" id="KW-0813">Transport</keyword>
<evidence type="ECO:0000256" key="6">
    <source>
        <dbReference type="ARBA" id="ARBA00022842"/>
    </source>
</evidence>
<dbReference type="InterPro" id="IPR059000">
    <property type="entry name" value="ATPase_P-type_domA"/>
</dbReference>
<keyword evidence="8" id="KW-0812">Transmembrane</keyword>
<keyword evidence="6" id="KW-0460">Magnesium</keyword>
<evidence type="ECO:0000259" key="9">
    <source>
        <dbReference type="Pfam" id="PF00122"/>
    </source>
</evidence>
<comment type="caution">
    <text evidence="8">Lacks conserved residue(s) required for the propagation of feature annotation.</text>
</comment>
<feature type="transmembrane region" description="Helical" evidence="8">
    <location>
        <begin position="853"/>
        <end position="873"/>
    </location>
</feature>
<evidence type="ECO:0000256" key="8">
    <source>
        <dbReference type="RuleBase" id="RU361146"/>
    </source>
</evidence>
<feature type="transmembrane region" description="Helical" evidence="8">
    <location>
        <begin position="333"/>
        <end position="363"/>
    </location>
</feature>
<evidence type="ECO:0000256" key="1">
    <source>
        <dbReference type="ARBA" id="ARBA00004127"/>
    </source>
</evidence>
<comment type="caution">
    <text evidence="12">The sequence shown here is derived from an EMBL/GenBank/DDBJ whole genome shotgun (WGS) entry which is preliminary data.</text>
</comment>
<dbReference type="Pfam" id="PF13246">
    <property type="entry name" value="Cation_ATPase"/>
    <property type="match status" value="1"/>
</dbReference>
<organism evidence="12 13">
    <name type="scientific">Paramecium sonneborni</name>
    <dbReference type="NCBI Taxonomy" id="65129"/>
    <lineage>
        <taxon>Eukaryota</taxon>
        <taxon>Sar</taxon>
        <taxon>Alveolata</taxon>
        <taxon>Ciliophora</taxon>
        <taxon>Intramacronucleata</taxon>
        <taxon>Oligohymenophorea</taxon>
        <taxon>Peniculida</taxon>
        <taxon>Parameciidae</taxon>
        <taxon>Paramecium</taxon>
    </lineage>
</organism>
<dbReference type="GO" id="GO:0012505">
    <property type="term" value="C:endomembrane system"/>
    <property type="evidence" value="ECO:0007669"/>
    <property type="project" value="UniProtKB-SubCell"/>
</dbReference>
<keyword evidence="5 8" id="KW-0106">Calcium</keyword>
<dbReference type="GO" id="GO:0005524">
    <property type="term" value="F:ATP binding"/>
    <property type="evidence" value="ECO:0007669"/>
    <property type="project" value="UniProtKB-KW"/>
</dbReference>
<evidence type="ECO:0000256" key="3">
    <source>
        <dbReference type="ARBA" id="ARBA00022568"/>
    </source>
</evidence>
<dbReference type="PROSITE" id="PS01229">
    <property type="entry name" value="COF_2"/>
    <property type="match status" value="1"/>
</dbReference>
<protein>
    <recommendedName>
        <fullName evidence="8">Calcium-transporting ATPase</fullName>
        <ecNumber evidence="8">7.2.2.10</ecNumber>
    </recommendedName>
</protein>
<proteinExistence type="inferred from homology"/>
<gene>
    <name evidence="12" type="ORF">PSON_ATCC_30995.1.T0390024</name>
</gene>
<dbReference type="AlphaFoldDB" id="A0A8S1MQR7"/>
<evidence type="ECO:0000256" key="4">
    <source>
        <dbReference type="ARBA" id="ARBA00022723"/>
    </source>
</evidence>
<keyword evidence="8" id="KW-1133">Transmembrane helix</keyword>
<dbReference type="InterPro" id="IPR006408">
    <property type="entry name" value="P-type_ATPase_IIB"/>
</dbReference>
<dbReference type="GO" id="GO:0005388">
    <property type="term" value="F:P-type calcium transporter activity"/>
    <property type="evidence" value="ECO:0007669"/>
    <property type="project" value="UniProtKB-EC"/>
</dbReference>
<comment type="function">
    <text evidence="8">Catalyzes the hydrolysis of ATP coupled with the transport of calcium.</text>
</comment>
<comment type="subcellular location">
    <subcellularLocation>
        <location evidence="1">Endomembrane system</location>
        <topology evidence="1">Multi-pass membrane protein</topology>
    </subcellularLocation>
    <subcellularLocation>
        <location evidence="8">Membrane</location>
        <topology evidence="8">Multi-pass membrane protein</topology>
    </subcellularLocation>
</comment>
<feature type="domain" description="P-type ATPase A" evidence="9">
    <location>
        <begin position="162"/>
        <end position="270"/>
    </location>
</feature>